<dbReference type="GO" id="GO:0006508">
    <property type="term" value="P:proteolysis"/>
    <property type="evidence" value="ECO:0007669"/>
    <property type="project" value="InterPro"/>
</dbReference>
<dbReference type="Pfam" id="PF05922">
    <property type="entry name" value="Inhibitor_I9"/>
    <property type="match status" value="1"/>
</dbReference>
<comment type="caution">
    <text evidence="4">The sequence shown here is derived from an EMBL/GenBank/DDBJ whole genome shotgun (WGS) entry which is preliminary data.</text>
</comment>
<dbReference type="Gene3D" id="3.40.50.200">
    <property type="entry name" value="Peptidase S8/S53 domain"/>
    <property type="match status" value="1"/>
</dbReference>
<keyword evidence="2" id="KW-0732">Signal</keyword>
<accession>A0A2I0I0I5</accession>
<dbReference type="SUPFAM" id="SSF52743">
    <property type="entry name" value="Subtilisin-like"/>
    <property type="match status" value="1"/>
</dbReference>
<evidence type="ECO:0000256" key="2">
    <source>
        <dbReference type="ARBA" id="ARBA00022729"/>
    </source>
</evidence>
<dbReference type="InterPro" id="IPR037045">
    <property type="entry name" value="S8pro/Inhibitor_I9_sf"/>
</dbReference>
<evidence type="ECO:0000256" key="1">
    <source>
        <dbReference type="ARBA" id="ARBA00011073"/>
    </source>
</evidence>
<dbReference type="InterPro" id="IPR036852">
    <property type="entry name" value="Peptidase_S8/S53_dom_sf"/>
</dbReference>
<dbReference type="FunFam" id="3.30.70.80:FF:000003">
    <property type="entry name" value="Subtilisin-like protease SBT1.9"/>
    <property type="match status" value="1"/>
</dbReference>
<reference evidence="4 5" key="1">
    <citation type="submission" date="2017-11" db="EMBL/GenBank/DDBJ databases">
        <title>De-novo sequencing of pomegranate (Punica granatum L.) genome.</title>
        <authorList>
            <person name="Akparov Z."/>
            <person name="Amiraslanov A."/>
            <person name="Hajiyeva S."/>
            <person name="Abbasov M."/>
            <person name="Kaur K."/>
            <person name="Hamwieh A."/>
            <person name="Solovyev V."/>
            <person name="Salamov A."/>
            <person name="Braich B."/>
            <person name="Kosarev P."/>
            <person name="Mahmoud A."/>
            <person name="Hajiyev E."/>
            <person name="Babayeva S."/>
            <person name="Izzatullayeva V."/>
            <person name="Mammadov A."/>
            <person name="Mammadov A."/>
            <person name="Sharifova S."/>
            <person name="Ojaghi J."/>
            <person name="Eynullazada K."/>
            <person name="Bayramov B."/>
            <person name="Abdulazimova A."/>
            <person name="Shahmuradov I."/>
        </authorList>
    </citation>
    <scope>NUCLEOTIDE SEQUENCE [LARGE SCALE GENOMIC DNA]</scope>
    <source>
        <strain evidence="5">cv. AG2017</strain>
        <tissue evidence="4">Leaf</tissue>
    </source>
</reference>
<dbReference type="InterPro" id="IPR045051">
    <property type="entry name" value="SBT"/>
</dbReference>
<dbReference type="EMBL" id="PGOL01004382">
    <property type="protein sequence ID" value="PKI37462.1"/>
    <property type="molecule type" value="Genomic_DNA"/>
</dbReference>
<dbReference type="Gene3D" id="3.30.70.80">
    <property type="entry name" value="Peptidase S8 propeptide/proteinase inhibitor I9"/>
    <property type="match status" value="1"/>
</dbReference>
<evidence type="ECO:0000259" key="3">
    <source>
        <dbReference type="Pfam" id="PF05922"/>
    </source>
</evidence>
<dbReference type="STRING" id="22663.A0A2I0I0I5"/>
<sequence>MPRAFQHHEHWYDANLRSVSHTAEMIYTYSTAIHGFATRLTAAEAESLATRPGILSVLPEQRYELHTTRTPEFLGLGDNSALLPEADVVVGVLDTGIWPERKSYSHADMGDVPSWWKGECEAGANFSTANCNPKLIGARFLAKGYEAAVGPIDWSNEHILVLRHLAHTFLLHSMGPRSMNIAPCDK</sequence>
<organism evidence="4 5">
    <name type="scientific">Punica granatum</name>
    <name type="common">Pomegranate</name>
    <dbReference type="NCBI Taxonomy" id="22663"/>
    <lineage>
        <taxon>Eukaryota</taxon>
        <taxon>Viridiplantae</taxon>
        <taxon>Streptophyta</taxon>
        <taxon>Embryophyta</taxon>
        <taxon>Tracheophyta</taxon>
        <taxon>Spermatophyta</taxon>
        <taxon>Magnoliopsida</taxon>
        <taxon>eudicotyledons</taxon>
        <taxon>Gunneridae</taxon>
        <taxon>Pentapetalae</taxon>
        <taxon>rosids</taxon>
        <taxon>malvids</taxon>
        <taxon>Myrtales</taxon>
        <taxon>Lythraceae</taxon>
        <taxon>Punica</taxon>
    </lineage>
</organism>
<comment type="similarity">
    <text evidence="1">Belongs to the peptidase S8 family.</text>
</comment>
<protein>
    <recommendedName>
        <fullName evidence="3">Inhibitor I9 domain-containing protein</fullName>
    </recommendedName>
</protein>
<dbReference type="PANTHER" id="PTHR10795">
    <property type="entry name" value="PROPROTEIN CONVERTASE SUBTILISIN/KEXIN"/>
    <property type="match status" value="1"/>
</dbReference>
<dbReference type="InterPro" id="IPR010259">
    <property type="entry name" value="S8pro/Inhibitor_I9"/>
</dbReference>
<evidence type="ECO:0000313" key="4">
    <source>
        <dbReference type="EMBL" id="PKI37462.1"/>
    </source>
</evidence>
<dbReference type="Proteomes" id="UP000233551">
    <property type="component" value="Unassembled WGS sequence"/>
</dbReference>
<evidence type="ECO:0000313" key="5">
    <source>
        <dbReference type="Proteomes" id="UP000233551"/>
    </source>
</evidence>
<feature type="domain" description="Inhibitor I9" evidence="3">
    <location>
        <begin position="3"/>
        <end position="66"/>
    </location>
</feature>
<dbReference type="AlphaFoldDB" id="A0A2I0I0I5"/>
<keyword evidence="5" id="KW-1185">Reference proteome</keyword>
<proteinExistence type="inferred from homology"/>
<gene>
    <name evidence="4" type="ORF">CRG98_042124</name>
</gene>
<dbReference type="GO" id="GO:0004252">
    <property type="term" value="F:serine-type endopeptidase activity"/>
    <property type="evidence" value="ECO:0007669"/>
    <property type="project" value="InterPro"/>
</dbReference>
<name>A0A2I0I0I5_PUNGR</name>